<gene>
    <name evidence="2" type="ORF">ElyMa_006776900</name>
</gene>
<keyword evidence="3" id="KW-1185">Reference proteome</keyword>
<proteinExistence type="predicted"/>
<evidence type="ECO:0000256" key="1">
    <source>
        <dbReference type="SAM" id="MobiDB-lite"/>
    </source>
</evidence>
<protein>
    <submittedName>
        <fullName evidence="2">Uncharacterized protein</fullName>
    </submittedName>
</protein>
<reference evidence="2 3" key="1">
    <citation type="journal article" date="2021" name="Elife">
        <title>Chloroplast acquisition without the gene transfer in kleptoplastic sea slugs, Plakobranchus ocellatus.</title>
        <authorList>
            <person name="Maeda T."/>
            <person name="Takahashi S."/>
            <person name="Yoshida T."/>
            <person name="Shimamura S."/>
            <person name="Takaki Y."/>
            <person name="Nagai Y."/>
            <person name="Toyoda A."/>
            <person name="Suzuki Y."/>
            <person name="Arimoto A."/>
            <person name="Ishii H."/>
            <person name="Satoh N."/>
            <person name="Nishiyama T."/>
            <person name="Hasebe M."/>
            <person name="Maruyama T."/>
            <person name="Minagawa J."/>
            <person name="Obokata J."/>
            <person name="Shigenobu S."/>
        </authorList>
    </citation>
    <scope>NUCLEOTIDE SEQUENCE [LARGE SCALE GENOMIC DNA]</scope>
</reference>
<comment type="caution">
    <text evidence="2">The sequence shown here is derived from an EMBL/GenBank/DDBJ whole genome shotgun (WGS) entry which is preliminary data.</text>
</comment>
<sequence length="102" mass="11747">MKDKSSENKRNTKEQFRIVNGLLKHSKVKDQLPFTDNTQELTETFSKYFEIKITKLRIILDETRTAQETVSATPMENGLDSLNPATKEEVKNQSSTQRDLLS</sequence>
<organism evidence="2 3">
    <name type="scientific">Elysia marginata</name>
    <dbReference type="NCBI Taxonomy" id="1093978"/>
    <lineage>
        <taxon>Eukaryota</taxon>
        <taxon>Metazoa</taxon>
        <taxon>Spiralia</taxon>
        <taxon>Lophotrochozoa</taxon>
        <taxon>Mollusca</taxon>
        <taxon>Gastropoda</taxon>
        <taxon>Heterobranchia</taxon>
        <taxon>Euthyneura</taxon>
        <taxon>Panpulmonata</taxon>
        <taxon>Sacoglossa</taxon>
        <taxon>Placobranchoidea</taxon>
        <taxon>Plakobranchidae</taxon>
        <taxon>Elysia</taxon>
    </lineage>
</organism>
<name>A0AAV4J4W8_9GAST</name>
<dbReference type="EMBL" id="BMAT01013585">
    <property type="protein sequence ID" value="GFS15696.1"/>
    <property type="molecule type" value="Genomic_DNA"/>
</dbReference>
<evidence type="ECO:0000313" key="2">
    <source>
        <dbReference type="EMBL" id="GFS15696.1"/>
    </source>
</evidence>
<feature type="compositionally biased region" description="Polar residues" evidence="1">
    <location>
        <begin position="92"/>
        <end position="102"/>
    </location>
</feature>
<accession>A0AAV4J4W8</accession>
<feature type="region of interest" description="Disordered" evidence="1">
    <location>
        <begin position="67"/>
        <end position="102"/>
    </location>
</feature>
<dbReference type="AlphaFoldDB" id="A0AAV4J4W8"/>
<dbReference type="Proteomes" id="UP000762676">
    <property type="component" value="Unassembled WGS sequence"/>
</dbReference>
<evidence type="ECO:0000313" key="3">
    <source>
        <dbReference type="Proteomes" id="UP000762676"/>
    </source>
</evidence>